<dbReference type="SMART" id="SM00321">
    <property type="entry name" value="WSC"/>
    <property type="match status" value="1"/>
</dbReference>
<evidence type="ECO:0000313" key="4">
    <source>
        <dbReference type="EMBL" id="KAG4422036.1"/>
    </source>
</evidence>
<feature type="region of interest" description="Disordered" evidence="1">
    <location>
        <begin position="505"/>
        <end position="574"/>
    </location>
</feature>
<feature type="chain" id="PRO_5034520356" description="WSC domain-containing protein" evidence="2">
    <location>
        <begin position="26"/>
        <end position="587"/>
    </location>
</feature>
<name>A0A8H7WC05_9HELO</name>
<evidence type="ECO:0000256" key="1">
    <source>
        <dbReference type="SAM" id="MobiDB-lite"/>
    </source>
</evidence>
<proteinExistence type="predicted"/>
<reference evidence="4" key="1">
    <citation type="submission" date="2021-02" db="EMBL/GenBank/DDBJ databases">
        <title>Genome sequence Cadophora malorum strain M34.</title>
        <authorList>
            <person name="Stefanovic E."/>
            <person name="Vu D."/>
            <person name="Scully C."/>
            <person name="Dijksterhuis J."/>
            <person name="Roader J."/>
            <person name="Houbraken J."/>
        </authorList>
    </citation>
    <scope>NUCLEOTIDE SEQUENCE</scope>
    <source>
        <strain evidence="4">M34</strain>
    </source>
</reference>
<gene>
    <name evidence="4" type="ORF">IFR04_004777</name>
</gene>
<organism evidence="4 5">
    <name type="scientific">Cadophora malorum</name>
    <dbReference type="NCBI Taxonomy" id="108018"/>
    <lineage>
        <taxon>Eukaryota</taxon>
        <taxon>Fungi</taxon>
        <taxon>Dikarya</taxon>
        <taxon>Ascomycota</taxon>
        <taxon>Pezizomycotina</taxon>
        <taxon>Leotiomycetes</taxon>
        <taxon>Helotiales</taxon>
        <taxon>Ploettnerulaceae</taxon>
        <taxon>Cadophora</taxon>
    </lineage>
</organism>
<feature type="compositionally biased region" description="Low complexity" evidence="1">
    <location>
        <begin position="507"/>
        <end position="525"/>
    </location>
</feature>
<dbReference type="Proteomes" id="UP000664132">
    <property type="component" value="Unassembled WGS sequence"/>
</dbReference>
<feature type="domain" description="WSC" evidence="3">
    <location>
        <begin position="401"/>
        <end position="493"/>
    </location>
</feature>
<dbReference type="EMBL" id="JAFJYH010000055">
    <property type="protein sequence ID" value="KAG4422036.1"/>
    <property type="molecule type" value="Genomic_DNA"/>
</dbReference>
<evidence type="ECO:0000259" key="3">
    <source>
        <dbReference type="PROSITE" id="PS51212"/>
    </source>
</evidence>
<feature type="compositionally biased region" description="Basic and acidic residues" evidence="1">
    <location>
        <begin position="533"/>
        <end position="546"/>
    </location>
</feature>
<dbReference type="OrthoDB" id="3546899at2759"/>
<protein>
    <recommendedName>
        <fullName evidence="3">WSC domain-containing protein</fullName>
    </recommendedName>
</protein>
<accession>A0A8H7WC05</accession>
<keyword evidence="5" id="KW-1185">Reference proteome</keyword>
<keyword evidence="2" id="KW-0732">Signal</keyword>
<evidence type="ECO:0000256" key="2">
    <source>
        <dbReference type="SAM" id="SignalP"/>
    </source>
</evidence>
<feature type="compositionally biased region" description="Basic residues" evidence="1">
    <location>
        <begin position="565"/>
        <end position="574"/>
    </location>
</feature>
<feature type="signal peptide" evidence="2">
    <location>
        <begin position="1"/>
        <end position="25"/>
    </location>
</feature>
<dbReference type="PROSITE" id="PS51212">
    <property type="entry name" value="WSC"/>
    <property type="match status" value="1"/>
</dbReference>
<sequence>MRTSSLVSVLWTWALSGLLITTAAADVLATFTPCPECPQSVMPAPITITAQYQPVSTCTPTTTCSAVEMSSASITYTTSQCQVQPSCTTYDWVSTTIPYLGGASSTLITGTDQVVELARVSTVFTTYSPCATAAPTISNGTTASSSVESCTATTYQTLLVDFSARFDECGPIAVAGWAGSGLCTECTPNDFTRSQVVDVHSCLDGSCSDYVETWVLVTPTQTASSTETALSTQCSVSSGVNTVPVIATVHPSGNPDFKAAVTTTCQVTTYVASAGVIDITTIVIVTFTVDISFTTVINGITQSPTAPAVNPANPTGISGGNGGGGLVQYTTSTIYATQISTIINCPAQATICPPQSTIFITQTISVGITVFPVPTASLTSGGVSPTTSPSITPSAPAAVGNFEYIGCLASTEGFTTFNLELTSAQMDIELCTSECETLNAAYSGVYEFDCYCATALDTSVQNLGSGTCNIPCPGNPLQSCGGNVPVAKLRRRDIPAGRAIDVFEAVSTTTASPTASPTTSGAPDPSSDPDPEVQQRDIQADMDKLPSSRRSPKVVKLRQGGMLRHVSKAKRAPAAKRDFGVKQIFGL</sequence>
<comment type="caution">
    <text evidence="4">The sequence shown here is derived from an EMBL/GenBank/DDBJ whole genome shotgun (WGS) entry which is preliminary data.</text>
</comment>
<dbReference type="AlphaFoldDB" id="A0A8H7WC05"/>
<dbReference type="Pfam" id="PF01822">
    <property type="entry name" value="WSC"/>
    <property type="match status" value="1"/>
</dbReference>
<evidence type="ECO:0000313" key="5">
    <source>
        <dbReference type="Proteomes" id="UP000664132"/>
    </source>
</evidence>
<dbReference type="InterPro" id="IPR002889">
    <property type="entry name" value="WSC_carb-bd"/>
</dbReference>